<dbReference type="SUPFAM" id="SSF51011">
    <property type="entry name" value="Glycosyl hydrolase domain"/>
    <property type="match status" value="1"/>
</dbReference>
<dbReference type="GO" id="GO:0016798">
    <property type="term" value="F:hydrolase activity, acting on glycosyl bonds"/>
    <property type="evidence" value="ECO:0007669"/>
    <property type="project" value="UniProtKB-KW"/>
</dbReference>
<evidence type="ECO:0000313" key="5">
    <source>
        <dbReference type="Proteomes" id="UP001055439"/>
    </source>
</evidence>
<dbReference type="Pfam" id="PF17801">
    <property type="entry name" value="Melibiase_C"/>
    <property type="match status" value="1"/>
</dbReference>
<dbReference type="PROSITE" id="PS50231">
    <property type="entry name" value="RICIN_B_LECTIN"/>
    <property type="match status" value="1"/>
</dbReference>
<gene>
    <name evidence="4" type="ORF">MUK42_04373</name>
</gene>
<name>A0A9E7G9D3_9LILI</name>
<dbReference type="PROSITE" id="PS50206">
    <property type="entry name" value="RHODANESE_3"/>
    <property type="match status" value="1"/>
</dbReference>
<proteinExistence type="predicted"/>
<dbReference type="InterPro" id="IPR044664">
    <property type="entry name" value="STR11-like"/>
</dbReference>
<dbReference type="SMART" id="SM00450">
    <property type="entry name" value="RHOD"/>
    <property type="match status" value="1"/>
</dbReference>
<evidence type="ECO:0000259" key="3">
    <source>
        <dbReference type="PROSITE" id="PS50206"/>
    </source>
</evidence>
<dbReference type="Proteomes" id="UP001055439">
    <property type="component" value="Chromosome 6"/>
</dbReference>
<dbReference type="PANTHER" id="PTHR45187:SF2">
    <property type="entry name" value="RHODANESE-LIKE DOMAIN-CONTAINING PROTEIN 11, CHLOROPLASTIC"/>
    <property type="match status" value="1"/>
</dbReference>
<dbReference type="EMBL" id="CP097508">
    <property type="protein sequence ID" value="URE10170.1"/>
    <property type="molecule type" value="Genomic_DNA"/>
</dbReference>
<accession>A0A9E7G9D3</accession>
<keyword evidence="2" id="KW-0326">Glycosidase</keyword>
<dbReference type="InterPro" id="IPR013785">
    <property type="entry name" value="Aldolase_TIM"/>
</dbReference>
<dbReference type="SUPFAM" id="SSF50370">
    <property type="entry name" value="Ricin B-like lectins"/>
    <property type="match status" value="1"/>
</dbReference>
<dbReference type="Pfam" id="PF00581">
    <property type="entry name" value="Rhodanese"/>
    <property type="match status" value="1"/>
</dbReference>
<keyword evidence="1" id="KW-0378">Hydrolase</keyword>
<dbReference type="AlphaFoldDB" id="A0A9E7G9D3"/>
<dbReference type="Gene3D" id="2.60.40.1180">
    <property type="entry name" value="Golgi alpha-mannosidase II"/>
    <property type="match status" value="1"/>
</dbReference>
<evidence type="ECO:0000256" key="2">
    <source>
        <dbReference type="ARBA" id="ARBA00023295"/>
    </source>
</evidence>
<dbReference type="InterPro" id="IPR013780">
    <property type="entry name" value="Glyco_hydro_b"/>
</dbReference>
<evidence type="ECO:0000313" key="4">
    <source>
        <dbReference type="EMBL" id="URE10170.1"/>
    </source>
</evidence>
<sequence>MEALGRNFTTALTTCGSPRRHQAAGYKRGVGMLPVAEPLFTDGGGGHPSRFKRLSANVRMDAAVGGEEEETRQAKEMAAARRRWETLIREQKVKVLTPREAGYAIQLSNKTLLDVRPSTEHEKAWVRGSTWIPIFDVDNTADIGTLSKKITNFVMGGWWSGSSMLVYDRDFLSKVEEKFPKESDLILVCQKGLRSLAACEQLYTAGFRNLFWVQGGLEAADEEDFPREGPQPFKLAGIGGVSEFLGWTDQQRAVGAREGWSYRLVFTGRLLGLIVLADALFFGAQRLGPLLQEWRATHTLQLPHRWGHLLCFCSSASSSSAVCCGGLPVVSEERGGASEDSYGYDSIDPWGRPFPDPGRWPSSKGGQGFTEVARKVHEMGLLFGIHVMRGISKQAVDASTPVLDVRSNSVYREGNRTWTAKDIGMTQRACAWMQHGFMSVDTDIGAGRAFLRSLYQQYAEWGVDFVKLDCVFGDDLDSKEIITVSELLRARPTSAALNLSWDECDPSMAGSISAYVDMYRITADDWDKWTDVASHFDVSRDFSSANLIGAKGLHGRSWPDLDMLPLGWLTDPGLNVCAKVLTGNQILLLMNKEPRNINHKLFFAAFCCSDYQGCTDATVIFVMQVTLWSMAKSSLMYGGDLRNIDEITLSLITNPTLLEINSFSTNNKEFPFVFATEDLKSRNHALNKRSMSQELVDGPDNKVLGLTSCKTERAKGWFEMDINQICRKGDSKNQNPSYCLYRRMPHLIPDQGIKYKQEYVGMFQLLAMQNQSACLEASVKNTLQLRKRSITLSGCKWHDSQMWRLNDSGTLVNSYSALCATMVSEADAVNTTEGIRSWIGTGRKGEIYLSFFNLNSQTTVISAKISDIGKVLGGEFLGNATCKCTEVWSGHKFGQVNQISMAVTRHGCSLFVLHCIDQFQFSKV</sequence>
<dbReference type="CDD" id="cd00158">
    <property type="entry name" value="RHOD"/>
    <property type="match status" value="1"/>
</dbReference>
<dbReference type="InterPro" id="IPR036873">
    <property type="entry name" value="Rhodanese-like_dom_sf"/>
</dbReference>
<feature type="domain" description="Rhodanese" evidence="3">
    <location>
        <begin position="106"/>
        <end position="229"/>
    </location>
</feature>
<reference evidence="4" key="1">
    <citation type="submission" date="2022-05" db="EMBL/GenBank/DDBJ databases">
        <title>The Musa troglodytarum L. genome provides insights into the mechanism of non-climacteric behaviour and enrichment of carotenoids.</title>
        <authorList>
            <person name="Wang J."/>
        </authorList>
    </citation>
    <scope>NUCLEOTIDE SEQUENCE</scope>
    <source>
        <tissue evidence="4">Leaf</tissue>
    </source>
</reference>
<organism evidence="4 5">
    <name type="scientific">Musa troglodytarum</name>
    <name type="common">fe'i banana</name>
    <dbReference type="NCBI Taxonomy" id="320322"/>
    <lineage>
        <taxon>Eukaryota</taxon>
        <taxon>Viridiplantae</taxon>
        <taxon>Streptophyta</taxon>
        <taxon>Embryophyta</taxon>
        <taxon>Tracheophyta</taxon>
        <taxon>Spermatophyta</taxon>
        <taxon>Magnoliopsida</taxon>
        <taxon>Liliopsida</taxon>
        <taxon>Zingiberales</taxon>
        <taxon>Musaceae</taxon>
        <taxon>Musa</taxon>
    </lineage>
</organism>
<dbReference type="OrthoDB" id="566238at2759"/>
<dbReference type="PANTHER" id="PTHR45187">
    <property type="entry name" value="RHODANESE-LIKE DOMAIN-CONTAINING PROTEIN 11, CHLOROPLASTIC"/>
    <property type="match status" value="1"/>
</dbReference>
<protein>
    <recommendedName>
        <fullName evidence="3">Rhodanese domain-containing protein</fullName>
    </recommendedName>
</protein>
<dbReference type="InterPro" id="IPR001763">
    <property type="entry name" value="Rhodanese-like_dom"/>
</dbReference>
<keyword evidence="5" id="KW-1185">Reference proteome</keyword>
<dbReference type="SUPFAM" id="SSF51445">
    <property type="entry name" value="(Trans)glycosidases"/>
    <property type="match status" value="1"/>
</dbReference>
<dbReference type="InterPro" id="IPR035992">
    <property type="entry name" value="Ricin_B-like_lectins"/>
</dbReference>
<dbReference type="Gene3D" id="3.20.20.70">
    <property type="entry name" value="Aldolase class I"/>
    <property type="match status" value="1"/>
</dbReference>
<dbReference type="InterPro" id="IPR041233">
    <property type="entry name" value="Melibiase_C"/>
</dbReference>
<dbReference type="InterPro" id="IPR017853">
    <property type="entry name" value="GH"/>
</dbReference>
<dbReference type="Gene3D" id="3.40.250.10">
    <property type="entry name" value="Rhodanese-like domain"/>
    <property type="match status" value="1"/>
</dbReference>
<dbReference type="SUPFAM" id="SSF52821">
    <property type="entry name" value="Rhodanese/Cell cycle control phosphatase"/>
    <property type="match status" value="1"/>
</dbReference>
<evidence type="ECO:0000256" key="1">
    <source>
        <dbReference type="ARBA" id="ARBA00022801"/>
    </source>
</evidence>